<protein>
    <submittedName>
        <fullName evidence="2">DUF2905 domain-containing protein</fullName>
    </submittedName>
</protein>
<dbReference type="PANTHER" id="PTHR36443">
    <property type="entry name" value="BSR5223 PROTEIN"/>
    <property type="match status" value="1"/>
</dbReference>
<evidence type="ECO:0000313" key="3">
    <source>
        <dbReference type="Proteomes" id="UP000599024"/>
    </source>
</evidence>
<feature type="transmembrane region" description="Helical" evidence="1">
    <location>
        <begin position="5"/>
        <end position="26"/>
    </location>
</feature>
<gene>
    <name evidence="2" type="ORF">H8E79_06675</name>
</gene>
<dbReference type="PANTHER" id="PTHR36443:SF1">
    <property type="entry name" value="BSR5223 PROTEIN"/>
    <property type="match status" value="1"/>
</dbReference>
<evidence type="ECO:0000313" key="2">
    <source>
        <dbReference type="EMBL" id="MBC8208835.1"/>
    </source>
</evidence>
<organism evidence="2 3">
    <name type="scientific">Candidatus Desulfatifera sulfidica</name>
    <dbReference type="NCBI Taxonomy" id="2841691"/>
    <lineage>
        <taxon>Bacteria</taxon>
        <taxon>Pseudomonadati</taxon>
        <taxon>Thermodesulfobacteriota</taxon>
        <taxon>Desulfobulbia</taxon>
        <taxon>Desulfobulbales</taxon>
        <taxon>Desulfobulbaceae</taxon>
        <taxon>Candidatus Desulfatifera</taxon>
    </lineage>
</organism>
<reference evidence="2 3" key="1">
    <citation type="submission" date="2020-08" db="EMBL/GenBank/DDBJ databases">
        <title>Bridging the membrane lipid divide: bacteria of the FCB group superphylum have the potential to synthesize archaeal ether lipids.</title>
        <authorList>
            <person name="Villanueva L."/>
            <person name="Von Meijenfeldt F.A.B."/>
            <person name="Westbye A.B."/>
            <person name="Yadav S."/>
            <person name="Hopmans E.C."/>
            <person name="Dutilh B.E."/>
            <person name="Sinninghe Damste J.S."/>
        </authorList>
    </citation>
    <scope>NUCLEOTIDE SEQUENCE [LARGE SCALE GENOMIC DNA]</scope>
    <source>
        <strain evidence="2">NIOZ-UU81</strain>
    </source>
</reference>
<comment type="caution">
    <text evidence="2">The sequence shown here is derived from an EMBL/GenBank/DDBJ whole genome shotgun (WGS) entry which is preliminary data.</text>
</comment>
<keyword evidence="1" id="KW-0812">Transmembrane</keyword>
<name>A0A8J6NC38_9BACT</name>
<dbReference type="InterPro" id="IPR021320">
    <property type="entry name" value="DUF2905"/>
</dbReference>
<dbReference type="Proteomes" id="UP000599024">
    <property type="component" value="Unassembled WGS sequence"/>
</dbReference>
<dbReference type="Pfam" id="PF11146">
    <property type="entry name" value="DUF2905"/>
    <property type="match status" value="1"/>
</dbReference>
<accession>A0A8J6NC38</accession>
<evidence type="ECO:0000256" key="1">
    <source>
        <dbReference type="SAM" id="Phobius"/>
    </source>
</evidence>
<proteinExistence type="predicted"/>
<feature type="transmembrane region" description="Helical" evidence="1">
    <location>
        <begin position="46"/>
        <end position="66"/>
    </location>
</feature>
<dbReference type="AlphaFoldDB" id="A0A8J6NC38"/>
<keyword evidence="1" id="KW-1133">Transmembrane helix</keyword>
<sequence length="68" mass="7658">MGAWIIKAGVVLIIIGTILHVAPWLISWFGRLPGDIRLETEKVKVFIPITSMVLISAVFTLLFNLLRR</sequence>
<keyword evidence="1" id="KW-0472">Membrane</keyword>
<dbReference type="EMBL" id="JACNLK010000055">
    <property type="protein sequence ID" value="MBC8208835.1"/>
    <property type="molecule type" value="Genomic_DNA"/>
</dbReference>